<feature type="domain" description="Threonine synthase N-terminal" evidence="13">
    <location>
        <begin position="2"/>
        <end position="80"/>
    </location>
</feature>
<reference evidence="14 15" key="1">
    <citation type="submission" date="2023-06" db="EMBL/GenBank/DDBJ databases">
        <title>Thiopseudomonas sp. CY1220 draft genome sequence.</title>
        <authorList>
            <person name="Zhao G."/>
            <person name="An M."/>
        </authorList>
    </citation>
    <scope>NUCLEOTIDE SEQUENCE [LARGE SCALE GENOMIC DNA]</scope>
    <source>
        <strain evidence="14 15">CY1220</strain>
    </source>
</reference>
<evidence type="ECO:0000256" key="10">
    <source>
        <dbReference type="ARBA" id="ARBA00049144"/>
    </source>
</evidence>
<comment type="pathway">
    <text evidence="2">Amino-acid biosynthesis; L-threonine biosynthesis; L-threonine from L-aspartate: step 5/5.</text>
</comment>
<dbReference type="InterPro" id="IPR036052">
    <property type="entry name" value="TrpB-like_PALP_sf"/>
</dbReference>
<dbReference type="Pfam" id="PF14821">
    <property type="entry name" value="Thr_synth_N"/>
    <property type="match status" value="1"/>
</dbReference>
<dbReference type="InterPro" id="IPR004450">
    <property type="entry name" value="Thr_synthase-like"/>
</dbReference>
<dbReference type="InterPro" id="IPR037158">
    <property type="entry name" value="Thr_synth_N_sf"/>
</dbReference>
<dbReference type="GO" id="GO:0004795">
    <property type="term" value="F:threonine synthase activity"/>
    <property type="evidence" value="ECO:0007669"/>
    <property type="project" value="UniProtKB-EC"/>
</dbReference>
<comment type="cofactor">
    <cofactor evidence="1">
        <name>pyridoxal 5'-phosphate</name>
        <dbReference type="ChEBI" id="CHEBI:597326"/>
    </cofactor>
</comment>
<evidence type="ECO:0000256" key="11">
    <source>
        <dbReference type="NCBIfam" id="TIGR00260"/>
    </source>
</evidence>
<evidence type="ECO:0000313" key="15">
    <source>
        <dbReference type="Proteomes" id="UP001241056"/>
    </source>
</evidence>
<evidence type="ECO:0000256" key="8">
    <source>
        <dbReference type="ARBA" id="ARBA00022898"/>
    </source>
</evidence>
<comment type="similarity">
    <text evidence="3">Belongs to the threonine synthase family.</text>
</comment>
<feature type="domain" description="Tryptophan synthase beta chain-like PALP" evidence="12">
    <location>
        <begin position="98"/>
        <end position="333"/>
    </location>
</feature>
<gene>
    <name evidence="14" type="primary">thrC</name>
    <name evidence="14" type="ORF">QEZ41_08970</name>
</gene>
<dbReference type="RefSeq" id="WP_289411108.1">
    <property type="nucleotide sequence ID" value="NZ_JAUCDY010000010.1"/>
</dbReference>
<evidence type="ECO:0000259" key="12">
    <source>
        <dbReference type="Pfam" id="PF00291"/>
    </source>
</evidence>
<keyword evidence="6" id="KW-0028">Amino-acid biosynthesis</keyword>
<protein>
    <recommendedName>
        <fullName evidence="5 11">Threonine synthase</fullName>
        <ecNumber evidence="4 11">4.2.3.1</ecNumber>
    </recommendedName>
</protein>
<evidence type="ECO:0000313" key="14">
    <source>
        <dbReference type="EMBL" id="MDM7858403.1"/>
    </source>
</evidence>
<keyword evidence="9 14" id="KW-0456">Lyase</keyword>
<evidence type="ECO:0000256" key="9">
    <source>
        <dbReference type="ARBA" id="ARBA00023239"/>
    </source>
</evidence>
<dbReference type="EC" id="4.2.3.1" evidence="4 11"/>
<evidence type="ECO:0000256" key="7">
    <source>
        <dbReference type="ARBA" id="ARBA00022697"/>
    </source>
</evidence>
<sequence>MRYISTRGQAPAMNFEEVLLAGLASDGGLYVPENLPRFTLEQMQSWVGLPYHELAFEVMRPFVAGSISDADFKAILQDTYGVFANKAVAPLRQIDSNEWVLELFHGPTLAFKDFALQLLGRLLDHILTKRGERVVIMGATSGDTGSAAIEGCRRCENVDIFILHPHERVSEVQRRQMTSAISDNIHNIAVEGNFDDCQEMVKDSFADQSFLKGTRLVAVNSINWARIMAQTVYYFHAALQLGAPHRSVSFSVPTGNFGDIFAGYLARNMGLPINQLIVATNRNDILHRFMSGNRYHKDTLHPTLSPSMDIMVSSNFERLLFDMHGRNGALVAELMNSFRATGQLSVEDSRWTEVRKLFDSLAVDDEQTCQTIAQVYAQCGELLDPHTAIGVHAARECRRSMSVPMVTLGTAHPVKFPEAVEKAVPGAAPQLPPHMADLFERQERCTVLANDLKTVQDFVSQHGNRGKPL</sequence>
<dbReference type="Gene3D" id="3.40.50.1100">
    <property type="match status" value="2"/>
</dbReference>
<evidence type="ECO:0000256" key="6">
    <source>
        <dbReference type="ARBA" id="ARBA00022605"/>
    </source>
</evidence>
<comment type="caution">
    <text evidence="14">The sequence shown here is derived from an EMBL/GenBank/DDBJ whole genome shotgun (WGS) entry which is preliminary data.</text>
</comment>
<dbReference type="InterPro" id="IPR029144">
    <property type="entry name" value="Thr_synth_N"/>
</dbReference>
<evidence type="ECO:0000256" key="4">
    <source>
        <dbReference type="ARBA" id="ARBA00013028"/>
    </source>
</evidence>
<dbReference type="EMBL" id="JAUCDY010000010">
    <property type="protein sequence ID" value="MDM7858403.1"/>
    <property type="molecule type" value="Genomic_DNA"/>
</dbReference>
<dbReference type="CDD" id="cd01560">
    <property type="entry name" value="Thr-synth_2"/>
    <property type="match status" value="1"/>
</dbReference>
<keyword evidence="15" id="KW-1185">Reference proteome</keyword>
<dbReference type="Proteomes" id="UP001241056">
    <property type="component" value="Unassembled WGS sequence"/>
</dbReference>
<keyword evidence="8" id="KW-0663">Pyridoxal phosphate</keyword>
<dbReference type="SUPFAM" id="SSF53686">
    <property type="entry name" value="Tryptophan synthase beta subunit-like PLP-dependent enzymes"/>
    <property type="match status" value="1"/>
</dbReference>
<keyword evidence="7" id="KW-0791">Threonine biosynthesis</keyword>
<dbReference type="InterPro" id="IPR001926">
    <property type="entry name" value="TrpB-like_PALP"/>
</dbReference>
<dbReference type="Gene3D" id="3.90.1380.10">
    <property type="entry name" value="Threonine synthase, N-terminal domain"/>
    <property type="match status" value="1"/>
</dbReference>
<dbReference type="PANTHER" id="PTHR42690:SF1">
    <property type="entry name" value="THREONINE SYNTHASE-LIKE 2"/>
    <property type="match status" value="1"/>
</dbReference>
<dbReference type="PROSITE" id="PS00165">
    <property type="entry name" value="DEHYDRATASE_SER_THR"/>
    <property type="match status" value="1"/>
</dbReference>
<name>A0ABT7SQD4_9GAMM</name>
<accession>A0ABT7SQD4</accession>
<evidence type="ECO:0000256" key="5">
    <source>
        <dbReference type="ARBA" id="ARBA00018679"/>
    </source>
</evidence>
<dbReference type="InterPro" id="IPR051166">
    <property type="entry name" value="Threonine_Synthase"/>
</dbReference>
<proteinExistence type="inferred from homology"/>
<evidence type="ECO:0000256" key="1">
    <source>
        <dbReference type="ARBA" id="ARBA00001933"/>
    </source>
</evidence>
<comment type="catalytic activity">
    <reaction evidence="10">
        <text>O-phospho-L-homoserine + H2O = L-threonine + phosphate</text>
        <dbReference type="Rhea" id="RHEA:10840"/>
        <dbReference type="ChEBI" id="CHEBI:15377"/>
        <dbReference type="ChEBI" id="CHEBI:43474"/>
        <dbReference type="ChEBI" id="CHEBI:57590"/>
        <dbReference type="ChEBI" id="CHEBI:57926"/>
        <dbReference type="EC" id="4.2.3.1"/>
    </reaction>
</comment>
<dbReference type="InterPro" id="IPR000634">
    <property type="entry name" value="Ser/Thr_deHydtase_PyrdxlP-BS"/>
</dbReference>
<evidence type="ECO:0000256" key="2">
    <source>
        <dbReference type="ARBA" id="ARBA00004979"/>
    </source>
</evidence>
<dbReference type="Pfam" id="PF00291">
    <property type="entry name" value="PALP"/>
    <property type="match status" value="1"/>
</dbReference>
<evidence type="ECO:0000256" key="3">
    <source>
        <dbReference type="ARBA" id="ARBA00005517"/>
    </source>
</evidence>
<organism evidence="14 15">
    <name type="scientific">Thiopseudomonas acetoxidans</name>
    <dbReference type="NCBI Taxonomy" id="3041622"/>
    <lineage>
        <taxon>Bacteria</taxon>
        <taxon>Pseudomonadati</taxon>
        <taxon>Pseudomonadota</taxon>
        <taxon>Gammaproteobacteria</taxon>
        <taxon>Pseudomonadales</taxon>
        <taxon>Pseudomonadaceae</taxon>
        <taxon>Thiopseudomonas</taxon>
    </lineage>
</organism>
<dbReference type="NCBIfam" id="TIGR00260">
    <property type="entry name" value="thrC"/>
    <property type="match status" value="1"/>
</dbReference>
<dbReference type="Pfam" id="PF24857">
    <property type="entry name" value="THR4_C"/>
    <property type="match status" value="1"/>
</dbReference>
<evidence type="ECO:0000259" key="13">
    <source>
        <dbReference type="Pfam" id="PF14821"/>
    </source>
</evidence>
<dbReference type="PANTHER" id="PTHR42690">
    <property type="entry name" value="THREONINE SYNTHASE FAMILY MEMBER"/>
    <property type="match status" value="1"/>
</dbReference>